<dbReference type="PANTHER" id="PTHR12526">
    <property type="entry name" value="GLYCOSYLTRANSFERASE"/>
    <property type="match status" value="1"/>
</dbReference>
<sequence length="386" mass="42435">MNRVLPHNVLLLSNSPKIGGGNRSLLLLHQGLKSRGVAGSVVVPEEGPMAQACLAESVPYNLHEIDSPSWQRPDRAWLSARRWSRILQQSNADIIHANDTTTARSVAIAAWRADVPVVCHIRFPLGPEAIAWTFKRLPKPTAFIFNSHALKAECGPHFEQACPESKQYVVHNAVNLEQFYPSPKQSRKYRVGILANLIPIKGHIDFLQMARLILKQGCEMEFSLIGEDIHNTGYRSELEQIATDLGLSKSVQFLGHRNDIPELLAELDLLVCPSHVEPFGRCLIEAMACEKPVVATRVGGIPEVVDDGVTGLLVPASSPHSLAEAVLRIHSDSELANAMGKAGRKRVEKLFTPEAHAEAIHQVYDAALTVTDKRKSPKLATTVLED</sequence>
<dbReference type="PANTHER" id="PTHR12526:SF630">
    <property type="entry name" value="GLYCOSYLTRANSFERASE"/>
    <property type="match status" value="1"/>
</dbReference>
<dbReference type="OrthoDB" id="73743at2"/>
<dbReference type="InterPro" id="IPR028098">
    <property type="entry name" value="Glyco_trans_4-like_N"/>
</dbReference>
<protein>
    <submittedName>
        <fullName evidence="3">Capsular glucan synthase</fullName>
        <ecNumber evidence="3">2.4.1.21</ecNumber>
    </submittedName>
</protein>
<dbReference type="EC" id="2.4.1.21" evidence="3"/>
<proteinExistence type="predicted"/>
<dbReference type="CDD" id="cd03801">
    <property type="entry name" value="GT4_PimA-like"/>
    <property type="match status" value="1"/>
</dbReference>
<dbReference type="GO" id="GO:0009011">
    <property type="term" value="F:alpha-1,4-glucan glucosyltransferase (ADP-glucose donor) activity"/>
    <property type="evidence" value="ECO:0007669"/>
    <property type="project" value="UniProtKB-EC"/>
</dbReference>
<dbReference type="Proteomes" id="UP000315724">
    <property type="component" value="Chromosome"/>
</dbReference>
<dbReference type="RefSeq" id="WP_145202903.1">
    <property type="nucleotide sequence ID" value="NZ_CP036267.1"/>
</dbReference>
<feature type="domain" description="Glycosyltransferase subfamily 4-like N-terminal" evidence="2">
    <location>
        <begin position="18"/>
        <end position="178"/>
    </location>
</feature>
<keyword evidence="3" id="KW-0808">Transferase</keyword>
<evidence type="ECO:0000259" key="2">
    <source>
        <dbReference type="Pfam" id="PF13439"/>
    </source>
</evidence>
<dbReference type="AlphaFoldDB" id="A0A517QSQ2"/>
<dbReference type="InterPro" id="IPR001296">
    <property type="entry name" value="Glyco_trans_1"/>
</dbReference>
<name>A0A517QSQ2_9PLAN</name>
<reference evidence="3 4" key="1">
    <citation type="submission" date="2019-02" db="EMBL/GenBank/DDBJ databases">
        <title>Deep-cultivation of Planctomycetes and their phenomic and genomic characterization uncovers novel biology.</title>
        <authorList>
            <person name="Wiegand S."/>
            <person name="Jogler M."/>
            <person name="Boedeker C."/>
            <person name="Pinto D."/>
            <person name="Vollmers J."/>
            <person name="Rivas-Marin E."/>
            <person name="Kohn T."/>
            <person name="Peeters S.H."/>
            <person name="Heuer A."/>
            <person name="Rast P."/>
            <person name="Oberbeckmann S."/>
            <person name="Bunk B."/>
            <person name="Jeske O."/>
            <person name="Meyerdierks A."/>
            <person name="Storesund J.E."/>
            <person name="Kallscheuer N."/>
            <person name="Luecker S."/>
            <person name="Lage O.M."/>
            <person name="Pohl T."/>
            <person name="Merkel B.J."/>
            <person name="Hornburger P."/>
            <person name="Mueller R.-W."/>
            <person name="Bruemmer F."/>
            <person name="Labrenz M."/>
            <person name="Spormann A.M."/>
            <person name="Op den Camp H."/>
            <person name="Overmann J."/>
            <person name="Amann R."/>
            <person name="Jetten M.S.M."/>
            <person name="Mascher T."/>
            <person name="Medema M.H."/>
            <person name="Devos D.P."/>
            <person name="Kaster A.-K."/>
            <person name="Ovreas L."/>
            <person name="Rohde M."/>
            <person name="Galperin M.Y."/>
            <person name="Jogler C."/>
        </authorList>
    </citation>
    <scope>NUCLEOTIDE SEQUENCE [LARGE SCALE GENOMIC DNA]</scope>
    <source>
        <strain evidence="3 4">Mal48</strain>
    </source>
</reference>
<dbReference type="KEGG" id="tpol:Mal48_39110"/>
<dbReference type="SUPFAM" id="SSF53756">
    <property type="entry name" value="UDP-Glycosyltransferase/glycogen phosphorylase"/>
    <property type="match status" value="1"/>
</dbReference>
<accession>A0A517QSQ2</accession>
<evidence type="ECO:0000313" key="3">
    <source>
        <dbReference type="EMBL" id="QDT34643.1"/>
    </source>
</evidence>
<gene>
    <name evidence="3" type="primary">glgA_2</name>
    <name evidence="3" type="ORF">Mal48_39110</name>
</gene>
<keyword evidence="3" id="KW-0328">Glycosyltransferase</keyword>
<dbReference type="Pfam" id="PF13439">
    <property type="entry name" value="Glyco_transf_4"/>
    <property type="match status" value="1"/>
</dbReference>
<evidence type="ECO:0000313" key="4">
    <source>
        <dbReference type="Proteomes" id="UP000315724"/>
    </source>
</evidence>
<dbReference type="EMBL" id="CP036267">
    <property type="protein sequence ID" value="QDT34643.1"/>
    <property type="molecule type" value="Genomic_DNA"/>
</dbReference>
<dbReference type="Gene3D" id="3.40.50.2000">
    <property type="entry name" value="Glycogen Phosphorylase B"/>
    <property type="match status" value="2"/>
</dbReference>
<feature type="domain" description="Glycosyl transferase family 1" evidence="1">
    <location>
        <begin position="182"/>
        <end position="346"/>
    </location>
</feature>
<dbReference type="Pfam" id="PF00534">
    <property type="entry name" value="Glycos_transf_1"/>
    <property type="match status" value="1"/>
</dbReference>
<organism evidence="3 4">
    <name type="scientific">Thalassoglobus polymorphus</name>
    <dbReference type="NCBI Taxonomy" id="2527994"/>
    <lineage>
        <taxon>Bacteria</taxon>
        <taxon>Pseudomonadati</taxon>
        <taxon>Planctomycetota</taxon>
        <taxon>Planctomycetia</taxon>
        <taxon>Planctomycetales</taxon>
        <taxon>Planctomycetaceae</taxon>
        <taxon>Thalassoglobus</taxon>
    </lineage>
</organism>
<evidence type="ECO:0000259" key="1">
    <source>
        <dbReference type="Pfam" id="PF00534"/>
    </source>
</evidence>
<keyword evidence="4" id="KW-1185">Reference proteome</keyword>